<evidence type="ECO:0000256" key="7">
    <source>
        <dbReference type="ARBA" id="ARBA00022723"/>
    </source>
</evidence>
<comment type="pathway">
    <text evidence="3">Protein modification; protein ubiquitination.</text>
</comment>
<dbReference type="EC" id="2.3.2.27" evidence="4"/>
<feature type="signal peptide" evidence="15">
    <location>
        <begin position="1"/>
        <end position="22"/>
    </location>
</feature>
<dbReference type="GO" id="GO:0008270">
    <property type="term" value="F:zinc ion binding"/>
    <property type="evidence" value="ECO:0007669"/>
    <property type="project" value="UniProtKB-KW"/>
</dbReference>
<feature type="chain" id="PRO_5019284231" description="RING-type E3 ubiquitin transferase" evidence="15">
    <location>
        <begin position="23"/>
        <end position="225"/>
    </location>
</feature>
<evidence type="ECO:0000313" key="17">
    <source>
        <dbReference type="EMBL" id="RVW16969.1"/>
    </source>
</evidence>
<evidence type="ECO:0000256" key="15">
    <source>
        <dbReference type="SAM" id="SignalP"/>
    </source>
</evidence>
<name>A0A438C163_VITVI</name>
<dbReference type="EMBL" id="QGNW01002582">
    <property type="protein sequence ID" value="RVW16969.1"/>
    <property type="molecule type" value="Genomic_DNA"/>
</dbReference>
<evidence type="ECO:0000256" key="1">
    <source>
        <dbReference type="ARBA" id="ARBA00000900"/>
    </source>
</evidence>
<dbReference type="InterPro" id="IPR046948">
    <property type="entry name" value="ATL20-22-like"/>
</dbReference>
<comment type="caution">
    <text evidence="17">The sequence shown here is derived from an EMBL/GenBank/DDBJ whole genome shotgun (WGS) entry which is preliminary data.</text>
</comment>
<dbReference type="GO" id="GO:0016020">
    <property type="term" value="C:membrane"/>
    <property type="evidence" value="ECO:0007669"/>
    <property type="project" value="UniProtKB-SubCell"/>
</dbReference>
<comment type="catalytic activity">
    <reaction evidence="1">
        <text>S-ubiquitinyl-[E2 ubiquitin-conjugating enzyme]-L-cysteine + [acceptor protein]-L-lysine = [E2 ubiquitin-conjugating enzyme]-L-cysteine + N(6)-ubiquitinyl-[acceptor protein]-L-lysine.</text>
        <dbReference type="EC" id="2.3.2.27"/>
    </reaction>
</comment>
<evidence type="ECO:0000259" key="16">
    <source>
        <dbReference type="Pfam" id="PF13947"/>
    </source>
</evidence>
<evidence type="ECO:0000256" key="5">
    <source>
        <dbReference type="ARBA" id="ARBA00022679"/>
    </source>
</evidence>
<organism evidence="17 18">
    <name type="scientific">Vitis vinifera</name>
    <name type="common">Grape</name>
    <dbReference type="NCBI Taxonomy" id="29760"/>
    <lineage>
        <taxon>Eukaryota</taxon>
        <taxon>Viridiplantae</taxon>
        <taxon>Streptophyta</taxon>
        <taxon>Embryophyta</taxon>
        <taxon>Tracheophyta</taxon>
        <taxon>Spermatophyta</taxon>
        <taxon>Magnoliopsida</taxon>
        <taxon>eudicotyledons</taxon>
        <taxon>Gunneridae</taxon>
        <taxon>Pentapetalae</taxon>
        <taxon>rosids</taxon>
        <taxon>Vitales</taxon>
        <taxon>Vitaceae</taxon>
        <taxon>Viteae</taxon>
        <taxon>Vitis</taxon>
    </lineage>
</organism>
<evidence type="ECO:0000256" key="11">
    <source>
        <dbReference type="ARBA" id="ARBA00022833"/>
    </source>
</evidence>
<keyword evidence="13" id="KW-0472">Membrane</keyword>
<evidence type="ECO:0000256" key="10">
    <source>
        <dbReference type="ARBA" id="ARBA00022786"/>
    </source>
</evidence>
<keyword evidence="8 15" id="KW-0732">Signal</keyword>
<dbReference type="GO" id="GO:0030247">
    <property type="term" value="F:polysaccharide binding"/>
    <property type="evidence" value="ECO:0007669"/>
    <property type="project" value="InterPro"/>
</dbReference>
<keyword evidence="11" id="KW-0862">Zinc</keyword>
<proteinExistence type="inferred from homology"/>
<sequence>MYPLLSVIVFLLSLNMGTQTLGESTDDDFFELCQETRCSTRGGPRIRFPFRLNTQPDFCGLEGFVVSCLNNRTLLHLPFSERVSWSASDGIVVPIDCLSYDKNLVYLYDPFVSMNKLPSHCRRFKTVEIISVHGYVELQQAIERLFERQEIFLAWEGLDGCYECENSGNFCGFNSTRNATICSTSRPKRQYAGNCTANANCDDGATQENSWEMPLPVTLIFHPVL</sequence>
<evidence type="ECO:0000256" key="14">
    <source>
        <dbReference type="ARBA" id="ARBA00024209"/>
    </source>
</evidence>
<evidence type="ECO:0000256" key="8">
    <source>
        <dbReference type="ARBA" id="ARBA00022729"/>
    </source>
</evidence>
<evidence type="ECO:0000313" key="18">
    <source>
        <dbReference type="Proteomes" id="UP000288805"/>
    </source>
</evidence>
<protein>
    <recommendedName>
        <fullName evidence="4">RING-type E3 ubiquitin transferase</fullName>
        <ecNumber evidence="4">2.3.2.27</ecNumber>
    </recommendedName>
</protein>
<evidence type="ECO:0000256" key="3">
    <source>
        <dbReference type="ARBA" id="ARBA00004906"/>
    </source>
</evidence>
<keyword evidence="12" id="KW-1133">Transmembrane helix</keyword>
<evidence type="ECO:0000256" key="12">
    <source>
        <dbReference type="ARBA" id="ARBA00022989"/>
    </source>
</evidence>
<evidence type="ECO:0000256" key="13">
    <source>
        <dbReference type="ARBA" id="ARBA00023136"/>
    </source>
</evidence>
<reference evidence="17 18" key="1">
    <citation type="journal article" date="2018" name="PLoS Genet.">
        <title>Population sequencing reveals clonal diversity and ancestral inbreeding in the grapevine cultivar Chardonnay.</title>
        <authorList>
            <person name="Roach M.J."/>
            <person name="Johnson D.L."/>
            <person name="Bohlmann J."/>
            <person name="van Vuuren H.J."/>
            <person name="Jones S.J."/>
            <person name="Pretorius I.S."/>
            <person name="Schmidt S.A."/>
            <person name="Borneman A.R."/>
        </authorList>
    </citation>
    <scope>NUCLEOTIDE SEQUENCE [LARGE SCALE GENOMIC DNA]</scope>
    <source>
        <strain evidence="18">cv. Chardonnay</strain>
        <tissue evidence="17">Leaf</tissue>
    </source>
</reference>
<dbReference type="Pfam" id="PF13947">
    <property type="entry name" value="GUB_WAK_bind"/>
    <property type="match status" value="1"/>
</dbReference>
<keyword evidence="7" id="KW-0479">Metal-binding</keyword>
<comment type="similarity">
    <text evidence="14">Belongs to the RING-type zinc finger family. ATL subfamily.</text>
</comment>
<gene>
    <name evidence="17" type="ORF">CK203_070738</name>
</gene>
<dbReference type="AlphaFoldDB" id="A0A438C163"/>
<dbReference type="PANTHER" id="PTHR46279">
    <property type="entry name" value="RING/U-BOX SUPERFAMILY PROTEIN"/>
    <property type="match status" value="1"/>
</dbReference>
<evidence type="ECO:0000256" key="6">
    <source>
        <dbReference type="ARBA" id="ARBA00022692"/>
    </source>
</evidence>
<keyword evidence="9" id="KW-0863">Zinc-finger</keyword>
<comment type="subcellular location">
    <subcellularLocation>
        <location evidence="2">Membrane</location>
        <topology evidence="2">Single-pass membrane protein</topology>
    </subcellularLocation>
</comment>
<evidence type="ECO:0000256" key="4">
    <source>
        <dbReference type="ARBA" id="ARBA00012483"/>
    </source>
</evidence>
<dbReference type="PANTHER" id="PTHR46279:SF10">
    <property type="entry name" value="RING-TYPE E3 UBIQUITIN TRANSFERASE"/>
    <property type="match status" value="1"/>
</dbReference>
<dbReference type="Proteomes" id="UP000288805">
    <property type="component" value="Unassembled WGS sequence"/>
</dbReference>
<evidence type="ECO:0000256" key="2">
    <source>
        <dbReference type="ARBA" id="ARBA00004167"/>
    </source>
</evidence>
<evidence type="ECO:0000256" key="9">
    <source>
        <dbReference type="ARBA" id="ARBA00022771"/>
    </source>
</evidence>
<accession>A0A438C163</accession>
<keyword evidence="10" id="KW-0833">Ubl conjugation pathway</keyword>
<dbReference type="InterPro" id="IPR025287">
    <property type="entry name" value="WAK_GUB"/>
</dbReference>
<keyword evidence="5" id="KW-0808">Transferase</keyword>
<dbReference type="GO" id="GO:0061630">
    <property type="term" value="F:ubiquitin protein ligase activity"/>
    <property type="evidence" value="ECO:0007669"/>
    <property type="project" value="UniProtKB-EC"/>
</dbReference>
<feature type="domain" description="Wall-associated receptor kinase galacturonan-binding" evidence="16">
    <location>
        <begin position="33"/>
        <end position="81"/>
    </location>
</feature>
<keyword evidence="6" id="KW-0812">Transmembrane</keyword>